<comment type="caution">
    <text evidence="2">The sequence shown here is derived from an EMBL/GenBank/DDBJ whole genome shotgun (WGS) entry which is preliminary data.</text>
</comment>
<protein>
    <submittedName>
        <fullName evidence="2">Uncharacterized protein</fullName>
    </submittedName>
</protein>
<dbReference type="STRING" id="1817772.A2527_12390"/>
<dbReference type="AlphaFoldDB" id="A0A1F6GDA9"/>
<evidence type="ECO:0000256" key="1">
    <source>
        <dbReference type="SAM" id="MobiDB-lite"/>
    </source>
</evidence>
<dbReference type="Proteomes" id="UP000178449">
    <property type="component" value="Unassembled WGS sequence"/>
</dbReference>
<sequence length="67" mass="7441">MKRYQQETQMRNLLSGLSSLDGRIEIRPLHGKNLIPQGPAGNGRAAANRASQDGIKQKKLRSLAMRL</sequence>
<evidence type="ECO:0000313" key="2">
    <source>
        <dbReference type="EMBL" id="OGG96106.1"/>
    </source>
</evidence>
<name>A0A1F6GDA9_9PROT</name>
<accession>A0A1F6GDA9</accession>
<feature type="region of interest" description="Disordered" evidence="1">
    <location>
        <begin position="32"/>
        <end position="67"/>
    </location>
</feature>
<dbReference type="EMBL" id="MFNE01000019">
    <property type="protein sequence ID" value="OGG96106.1"/>
    <property type="molecule type" value="Genomic_DNA"/>
</dbReference>
<organism evidence="2 3">
    <name type="scientific">Candidatus Lambdaproteobacteria bacterium RIFOXYD2_FULL_50_16</name>
    <dbReference type="NCBI Taxonomy" id="1817772"/>
    <lineage>
        <taxon>Bacteria</taxon>
        <taxon>Pseudomonadati</taxon>
        <taxon>Pseudomonadota</taxon>
        <taxon>Candidatus Lambdaproteobacteria</taxon>
    </lineage>
</organism>
<gene>
    <name evidence="2" type="ORF">A2527_12390</name>
</gene>
<proteinExistence type="predicted"/>
<evidence type="ECO:0000313" key="3">
    <source>
        <dbReference type="Proteomes" id="UP000178449"/>
    </source>
</evidence>
<reference evidence="2 3" key="1">
    <citation type="journal article" date="2016" name="Nat. Commun.">
        <title>Thousands of microbial genomes shed light on interconnected biogeochemical processes in an aquifer system.</title>
        <authorList>
            <person name="Anantharaman K."/>
            <person name="Brown C.T."/>
            <person name="Hug L.A."/>
            <person name="Sharon I."/>
            <person name="Castelle C.J."/>
            <person name="Probst A.J."/>
            <person name="Thomas B.C."/>
            <person name="Singh A."/>
            <person name="Wilkins M.J."/>
            <person name="Karaoz U."/>
            <person name="Brodie E.L."/>
            <person name="Williams K.H."/>
            <person name="Hubbard S.S."/>
            <person name="Banfield J.F."/>
        </authorList>
    </citation>
    <scope>NUCLEOTIDE SEQUENCE [LARGE SCALE GENOMIC DNA]</scope>
</reference>